<proteinExistence type="predicted"/>
<organism evidence="1 2">
    <name type="scientific">Puccinia coronata f. sp. avenae</name>
    <dbReference type="NCBI Taxonomy" id="200324"/>
    <lineage>
        <taxon>Eukaryota</taxon>
        <taxon>Fungi</taxon>
        <taxon>Dikarya</taxon>
        <taxon>Basidiomycota</taxon>
        <taxon>Pucciniomycotina</taxon>
        <taxon>Pucciniomycetes</taxon>
        <taxon>Pucciniales</taxon>
        <taxon>Pucciniaceae</taxon>
        <taxon>Puccinia</taxon>
    </lineage>
</organism>
<accession>A0A2N5TQ39</accession>
<evidence type="ECO:0000313" key="1">
    <source>
        <dbReference type="EMBL" id="PLW27605.1"/>
    </source>
</evidence>
<reference evidence="1 2" key="1">
    <citation type="submission" date="2017-11" db="EMBL/GenBank/DDBJ databases">
        <title>De novo assembly and phasing of dikaryotic genomes from two isolates of Puccinia coronata f. sp. avenae, the causal agent of oat crown rust.</title>
        <authorList>
            <person name="Miller M.E."/>
            <person name="Zhang Y."/>
            <person name="Omidvar V."/>
            <person name="Sperschneider J."/>
            <person name="Schwessinger B."/>
            <person name="Raley C."/>
            <person name="Palmer J.M."/>
            <person name="Garnica D."/>
            <person name="Upadhyaya N."/>
            <person name="Rathjen J."/>
            <person name="Taylor J.M."/>
            <person name="Park R.F."/>
            <person name="Dodds P.N."/>
            <person name="Hirsch C.D."/>
            <person name="Kianian S.F."/>
            <person name="Figueroa M."/>
        </authorList>
    </citation>
    <scope>NUCLEOTIDE SEQUENCE [LARGE SCALE GENOMIC DNA]</scope>
    <source>
        <strain evidence="1">12SD80</strain>
    </source>
</reference>
<dbReference type="EMBL" id="PGCI01000399">
    <property type="protein sequence ID" value="PLW27605.1"/>
    <property type="molecule type" value="Genomic_DNA"/>
</dbReference>
<comment type="caution">
    <text evidence="1">The sequence shown here is derived from an EMBL/GenBank/DDBJ whole genome shotgun (WGS) entry which is preliminary data.</text>
</comment>
<protein>
    <submittedName>
        <fullName evidence="1">Uncharacterized protein</fullName>
    </submittedName>
</protein>
<dbReference type="AlphaFoldDB" id="A0A2N5TQ39"/>
<name>A0A2N5TQ39_9BASI</name>
<gene>
    <name evidence="1" type="ORF">PCASD_21010</name>
</gene>
<dbReference type="Proteomes" id="UP000235392">
    <property type="component" value="Unassembled WGS sequence"/>
</dbReference>
<evidence type="ECO:0000313" key="2">
    <source>
        <dbReference type="Proteomes" id="UP000235392"/>
    </source>
</evidence>
<sequence length="103" mass="12146">MDRKRRENDWGLNRKDWPRRTEAADVWNPANKSRVAACYSRKFAWEAMLVGAQLRKVRLRQKLKLDKDDSLDKIRLENSTQQHRQRTCCILCVGLYSPLVTTA</sequence>